<keyword evidence="2" id="KW-1185">Reference proteome</keyword>
<dbReference type="HOGENOM" id="CLU_1213697_0_0_5"/>
<dbReference type="Proteomes" id="UP000002257">
    <property type="component" value="Chromosome"/>
</dbReference>
<evidence type="ECO:0000313" key="1">
    <source>
        <dbReference type="EMBL" id="ACK51683.1"/>
    </source>
</evidence>
<dbReference type="AlphaFoldDB" id="B8ERY5"/>
<dbReference type="STRING" id="395965.Msil_2763"/>
<accession>B8ERY5</accession>
<gene>
    <name evidence="1" type="ordered locus">Msil_2763</name>
</gene>
<protein>
    <submittedName>
        <fullName evidence="1">Uncharacterized protein</fullName>
    </submittedName>
</protein>
<reference evidence="1 2" key="1">
    <citation type="journal article" date="2010" name="J. Bacteriol.">
        <title>Complete genome sequence of the aerobic facultative methanotroph Methylocella silvestris BL2.</title>
        <authorList>
            <person name="Chen Y."/>
            <person name="Crombie A."/>
            <person name="Rahman M.T."/>
            <person name="Dedysh S.N."/>
            <person name="Liesack W."/>
            <person name="Stott M.B."/>
            <person name="Alam M."/>
            <person name="Theisen A.R."/>
            <person name="Murrell J.C."/>
            <person name="Dunfield P.F."/>
        </authorList>
    </citation>
    <scope>NUCLEOTIDE SEQUENCE [LARGE SCALE GENOMIC DNA]</scope>
    <source>
        <strain evidence="2">DSM 15510 / CIP 108128 / LMG 27833 / NCIMB 13906 / BL2</strain>
    </source>
</reference>
<sequence length="228" mass="25516">MVRAKPTEWSPVGIEGANLDDICSDAFFHKIIADHLGTFDEDTSSEIAKRIRRILGELRIGLHYRKRPTEGSKSAALRACEMRLNEAVESIAQLDDDSRQLVIDASYSDDKGDDPFRNKYEAAFRQVKALARWVQSAGASVEKRSPPGRTFESDEAQAVGKLLKLWQDTKGRSRSVEKRVTPKDPTVEELTCFARDTLAPVFCVSSRKPNLAGHINRALYGNNQPIKK</sequence>
<name>B8ERY5_METSB</name>
<dbReference type="KEGG" id="msl:Msil_2763"/>
<organism evidence="1 2">
    <name type="scientific">Methylocella silvestris (strain DSM 15510 / CIP 108128 / LMG 27833 / NCIMB 13906 / BL2)</name>
    <dbReference type="NCBI Taxonomy" id="395965"/>
    <lineage>
        <taxon>Bacteria</taxon>
        <taxon>Pseudomonadati</taxon>
        <taxon>Pseudomonadota</taxon>
        <taxon>Alphaproteobacteria</taxon>
        <taxon>Hyphomicrobiales</taxon>
        <taxon>Beijerinckiaceae</taxon>
        <taxon>Methylocella</taxon>
    </lineage>
</organism>
<proteinExistence type="predicted"/>
<dbReference type="EMBL" id="CP001280">
    <property type="protein sequence ID" value="ACK51683.1"/>
    <property type="molecule type" value="Genomic_DNA"/>
</dbReference>
<evidence type="ECO:0000313" key="2">
    <source>
        <dbReference type="Proteomes" id="UP000002257"/>
    </source>
</evidence>